<dbReference type="InterPro" id="IPR024932">
    <property type="entry name" value="ApbE"/>
</dbReference>
<dbReference type="InterPro" id="IPR003374">
    <property type="entry name" value="ApbE-like_sf"/>
</dbReference>
<evidence type="ECO:0000256" key="8">
    <source>
        <dbReference type="ARBA" id="ARBA00022842"/>
    </source>
</evidence>
<evidence type="ECO:0000256" key="7">
    <source>
        <dbReference type="ARBA" id="ARBA00022827"/>
    </source>
</evidence>
<evidence type="ECO:0000256" key="9">
    <source>
        <dbReference type="ARBA" id="ARBA00031306"/>
    </source>
</evidence>
<keyword evidence="5" id="KW-0808">Transferase</keyword>
<dbReference type="EC" id="2.7.1.180" evidence="2"/>
<dbReference type="PANTHER" id="PTHR30040:SF2">
    <property type="entry name" value="FAD:PROTEIN FMN TRANSFERASE"/>
    <property type="match status" value="1"/>
</dbReference>
<dbReference type="EMBL" id="WTPX01000173">
    <property type="protein sequence ID" value="NNJ27610.1"/>
    <property type="molecule type" value="Genomic_DNA"/>
</dbReference>
<protein>
    <recommendedName>
        <fullName evidence="3">FAD:protein FMN transferase</fullName>
        <ecNumber evidence="2">2.7.1.180</ecNumber>
    </recommendedName>
    <alternativeName>
        <fullName evidence="9">Flavin transferase</fullName>
    </alternativeName>
</protein>
<proteinExistence type="predicted"/>
<evidence type="ECO:0000256" key="2">
    <source>
        <dbReference type="ARBA" id="ARBA00011955"/>
    </source>
</evidence>
<evidence type="ECO:0000256" key="5">
    <source>
        <dbReference type="ARBA" id="ARBA00022679"/>
    </source>
</evidence>
<comment type="caution">
    <text evidence="11">The sequence shown here is derived from an EMBL/GenBank/DDBJ whole genome shotgun (WGS) entry which is preliminary data.</text>
</comment>
<keyword evidence="12" id="KW-1185">Reference proteome</keyword>
<dbReference type="Gene3D" id="3.10.520.10">
    <property type="entry name" value="ApbE-like domains"/>
    <property type="match status" value="1"/>
</dbReference>
<keyword evidence="7" id="KW-0274">FAD</keyword>
<gene>
    <name evidence="11" type="ORF">LzC2_37170</name>
</gene>
<evidence type="ECO:0000256" key="10">
    <source>
        <dbReference type="ARBA" id="ARBA00048540"/>
    </source>
</evidence>
<dbReference type="RefSeq" id="WP_171189517.1">
    <property type="nucleotide sequence ID" value="NZ_WTPX01000173.1"/>
</dbReference>
<keyword evidence="4" id="KW-0285">Flavoprotein</keyword>
<dbReference type="Pfam" id="PF02424">
    <property type="entry name" value="ApbE"/>
    <property type="match status" value="1"/>
</dbReference>
<evidence type="ECO:0000313" key="12">
    <source>
        <dbReference type="Proteomes" id="UP000609651"/>
    </source>
</evidence>
<evidence type="ECO:0000256" key="4">
    <source>
        <dbReference type="ARBA" id="ARBA00022630"/>
    </source>
</evidence>
<organism evidence="11 12">
    <name type="scientific">Alienimonas chondri</name>
    <dbReference type="NCBI Taxonomy" id="2681879"/>
    <lineage>
        <taxon>Bacteria</taxon>
        <taxon>Pseudomonadati</taxon>
        <taxon>Planctomycetota</taxon>
        <taxon>Planctomycetia</taxon>
        <taxon>Planctomycetales</taxon>
        <taxon>Planctomycetaceae</taxon>
        <taxon>Alienimonas</taxon>
    </lineage>
</organism>
<evidence type="ECO:0000256" key="3">
    <source>
        <dbReference type="ARBA" id="ARBA00016337"/>
    </source>
</evidence>
<keyword evidence="6" id="KW-0479">Metal-binding</keyword>
<dbReference type="PANTHER" id="PTHR30040">
    <property type="entry name" value="THIAMINE BIOSYNTHESIS LIPOPROTEIN APBE"/>
    <property type="match status" value="1"/>
</dbReference>
<evidence type="ECO:0000256" key="6">
    <source>
        <dbReference type="ARBA" id="ARBA00022723"/>
    </source>
</evidence>
<dbReference type="Proteomes" id="UP000609651">
    <property type="component" value="Unassembled WGS sequence"/>
</dbReference>
<evidence type="ECO:0000256" key="1">
    <source>
        <dbReference type="ARBA" id="ARBA00001946"/>
    </source>
</evidence>
<reference evidence="11 12" key="1">
    <citation type="journal article" date="2020" name="Syst. Appl. Microbiol.">
        <title>Alienimonas chondri sp. nov., a novel planctomycete isolated from the biofilm of the red alga Chondrus crispus.</title>
        <authorList>
            <person name="Vitorino I."/>
            <person name="Albuquerque L."/>
            <person name="Wiegand S."/>
            <person name="Kallscheuer N."/>
            <person name="da Costa M.S."/>
            <person name="Lobo-da-Cunha A."/>
            <person name="Jogler C."/>
            <person name="Lage O.M."/>
        </authorList>
    </citation>
    <scope>NUCLEOTIDE SEQUENCE [LARGE SCALE GENOMIC DNA]</scope>
    <source>
        <strain evidence="11 12">LzC2</strain>
    </source>
</reference>
<name>A0ABX1VHP5_9PLAN</name>
<comment type="cofactor">
    <cofactor evidence="1">
        <name>Mg(2+)</name>
        <dbReference type="ChEBI" id="CHEBI:18420"/>
    </cofactor>
</comment>
<dbReference type="SUPFAM" id="SSF143631">
    <property type="entry name" value="ApbE-like"/>
    <property type="match status" value="1"/>
</dbReference>
<keyword evidence="8" id="KW-0460">Magnesium</keyword>
<comment type="catalytic activity">
    <reaction evidence="10">
        <text>L-threonyl-[protein] + FAD = FMN-L-threonyl-[protein] + AMP + H(+)</text>
        <dbReference type="Rhea" id="RHEA:36847"/>
        <dbReference type="Rhea" id="RHEA-COMP:11060"/>
        <dbReference type="Rhea" id="RHEA-COMP:11061"/>
        <dbReference type="ChEBI" id="CHEBI:15378"/>
        <dbReference type="ChEBI" id="CHEBI:30013"/>
        <dbReference type="ChEBI" id="CHEBI:57692"/>
        <dbReference type="ChEBI" id="CHEBI:74257"/>
        <dbReference type="ChEBI" id="CHEBI:456215"/>
        <dbReference type="EC" id="2.7.1.180"/>
    </reaction>
</comment>
<evidence type="ECO:0000313" key="11">
    <source>
        <dbReference type="EMBL" id="NNJ27610.1"/>
    </source>
</evidence>
<sequence length="374" mass="39363">MPSPSPNRRAFLTGVAARDAAADALAGPVAGDDERPRLAPDAGSTIRIAQRSMACEFACALNPGDRNAVMHAGDALAIVHELEGQLSIYRPDSEVSRLNDASGGEEVEPGLFGLLVRAKELAELTDGAFTPLAGSLVRLWREARAAHDILSEDRAAEEARACEASRLTFQHDTHGVRLGEGSRIDLGGIGKGYALDRAAEHLVEQRVAAFLLHGGRSSVLARGDHLPEERGGGWPVGLGDPHRTTRRLGTVLLKDQAMATSGSNVQFYRHRGRRLGHLLDPRTGWPADPERAGGLLSATVFAPADSGTGAADADALATALYVMGLPAATAFLDANPEFGGILVPPPTGGRLPVTVRNVDPDSLFLDPNAVLCVD</sequence>
<accession>A0ABX1VHP5</accession>